<dbReference type="InterPro" id="IPR024881">
    <property type="entry name" value="Tip"/>
</dbReference>
<dbReference type="Proteomes" id="UP000770717">
    <property type="component" value="Unassembled WGS sequence"/>
</dbReference>
<organism evidence="1 2">
    <name type="scientific">Eleutherodactylus coqui</name>
    <name type="common">Puerto Rican coqui</name>
    <dbReference type="NCBI Taxonomy" id="57060"/>
    <lineage>
        <taxon>Eukaryota</taxon>
        <taxon>Metazoa</taxon>
        <taxon>Chordata</taxon>
        <taxon>Craniata</taxon>
        <taxon>Vertebrata</taxon>
        <taxon>Euteleostomi</taxon>
        <taxon>Amphibia</taxon>
        <taxon>Batrachia</taxon>
        <taxon>Anura</taxon>
        <taxon>Neobatrachia</taxon>
        <taxon>Hyloidea</taxon>
        <taxon>Eleutherodactylidae</taxon>
        <taxon>Eleutherodactylinae</taxon>
        <taxon>Eleutherodactylus</taxon>
        <taxon>Eleutherodactylus</taxon>
    </lineage>
</organism>
<proteinExistence type="predicted"/>
<keyword evidence="2" id="KW-1185">Reference proteome</keyword>
<reference evidence="1" key="1">
    <citation type="thesis" date="2020" institute="ProQuest LLC" country="789 East Eisenhower Parkway, Ann Arbor, MI, USA">
        <title>Comparative Genomics and Chromosome Evolution.</title>
        <authorList>
            <person name="Mudd A.B."/>
        </authorList>
    </citation>
    <scope>NUCLEOTIDE SEQUENCE</scope>
    <source>
        <strain evidence="1">HN-11 Male</strain>
        <tissue evidence="1">Kidney and liver</tissue>
    </source>
</reference>
<dbReference type="AlphaFoldDB" id="A0A8J6ET22"/>
<dbReference type="EMBL" id="WNTK01000012">
    <property type="protein sequence ID" value="KAG9474834.1"/>
    <property type="molecule type" value="Genomic_DNA"/>
</dbReference>
<evidence type="ECO:0000313" key="2">
    <source>
        <dbReference type="Proteomes" id="UP000770717"/>
    </source>
</evidence>
<accession>A0A8J6ET22</accession>
<comment type="caution">
    <text evidence="1">The sequence shown here is derived from an EMBL/GenBank/DDBJ whole genome shotgun (WGS) entry which is preliminary data.</text>
</comment>
<evidence type="ECO:0000313" key="1">
    <source>
        <dbReference type="EMBL" id="KAG9474834.1"/>
    </source>
</evidence>
<dbReference type="PANTHER" id="PTHR13412">
    <property type="entry name" value="T-CELL IMMUNOMODULATORY PROTEIN HOMOLOG"/>
    <property type="match status" value="1"/>
</dbReference>
<dbReference type="OrthoDB" id="10250728at2759"/>
<protein>
    <submittedName>
        <fullName evidence="1">Uncharacterized protein</fullName>
    </submittedName>
</protein>
<dbReference type="PANTHER" id="PTHR13412:SF0">
    <property type="entry name" value="T-CELL IMMUNOMODULATORY PROTEIN"/>
    <property type="match status" value="1"/>
</dbReference>
<name>A0A8J6ET22_ELECQ</name>
<dbReference type="GO" id="GO:0005886">
    <property type="term" value="C:plasma membrane"/>
    <property type="evidence" value="ECO:0007669"/>
    <property type="project" value="TreeGrafter"/>
</dbReference>
<sequence length="85" mass="9379">MTQEGWGILDIIVISKRTPEDGAINILMNNFEVDAYFVKVIVLSGICSNDCPNHVKPFGVNQPGPYIMYMTVDANGYLKNASGRI</sequence>
<gene>
    <name evidence="1" type="ORF">GDO78_003348</name>
</gene>